<accession>A0A367KB24</accession>
<keyword evidence="2" id="KW-1185">Reference proteome</keyword>
<protein>
    <submittedName>
        <fullName evidence="1">Uncharacterized protein</fullName>
    </submittedName>
</protein>
<dbReference type="EMBL" id="PJQL01000123">
    <property type="protein sequence ID" value="RCH99443.1"/>
    <property type="molecule type" value="Genomic_DNA"/>
</dbReference>
<name>A0A367KB24_RHIAZ</name>
<dbReference type="Proteomes" id="UP000252139">
    <property type="component" value="Unassembled WGS sequence"/>
</dbReference>
<comment type="caution">
    <text evidence="1">The sequence shown here is derived from an EMBL/GenBank/DDBJ whole genome shotgun (WGS) entry which is preliminary data.</text>
</comment>
<proteinExistence type="predicted"/>
<evidence type="ECO:0000313" key="2">
    <source>
        <dbReference type="Proteomes" id="UP000252139"/>
    </source>
</evidence>
<sequence>MNEPFLNNQDNYQQFEQMIEEERKGKKRKIPFDEDNNNIITPIKLLRLSASEEDVENLQPGDPTTRNKAILQAYKRIWENLDISKPNDAKMEPFLWKNIRRYNQLVQNSKYLHDKPI</sequence>
<dbReference type="AlphaFoldDB" id="A0A367KB24"/>
<gene>
    <name evidence="1" type="ORF">CU097_002322</name>
</gene>
<reference evidence="1 2" key="1">
    <citation type="journal article" date="2018" name="G3 (Bethesda)">
        <title>Phylogenetic and Phylogenomic Definition of Rhizopus Species.</title>
        <authorList>
            <person name="Gryganskyi A.P."/>
            <person name="Golan J."/>
            <person name="Dolatabadi S."/>
            <person name="Mondo S."/>
            <person name="Robb S."/>
            <person name="Idnurm A."/>
            <person name="Muszewska A."/>
            <person name="Steczkiewicz K."/>
            <person name="Masonjones S."/>
            <person name="Liao H.L."/>
            <person name="Gajdeczka M.T."/>
            <person name="Anike F."/>
            <person name="Vuek A."/>
            <person name="Anishchenko I.M."/>
            <person name="Voigt K."/>
            <person name="de Hoog G.S."/>
            <person name="Smith M.E."/>
            <person name="Heitman J."/>
            <person name="Vilgalys R."/>
            <person name="Stajich J.E."/>
        </authorList>
    </citation>
    <scope>NUCLEOTIDE SEQUENCE [LARGE SCALE GENOMIC DNA]</scope>
    <source>
        <strain evidence="1 2">CBS 357.93</strain>
    </source>
</reference>
<evidence type="ECO:0000313" key="1">
    <source>
        <dbReference type="EMBL" id="RCH99443.1"/>
    </source>
</evidence>
<dbReference type="OrthoDB" id="2275119at2759"/>
<organism evidence="1 2">
    <name type="scientific">Rhizopus azygosporus</name>
    <name type="common">Rhizopus microsporus var. azygosporus</name>
    <dbReference type="NCBI Taxonomy" id="86630"/>
    <lineage>
        <taxon>Eukaryota</taxon>
        <taxon>Fungi</taxon>
        <taxon>Fungi incertae sedis</taxon>
        <taxon>Mucoromycota</taxon>
        <taxon>Mucoromycotina</taxon>
        <taxon>Mucoromycetes</taxon>
        <taxon>Mucorales</taxon>
        <taxon>Mucorineae</taxon>
        <taxon>Rhizopodaceae</taxon>
        <taxon>Rhizopus</taxon>
    </lineage>
</organism>